<keyword evidence="3" id="KW-1185">Reference proteome</keyword>
<dbReference type="EMBL" id="CYKH01001761">
    <property type="protein sequence ID" value="CUG89695.1"/>
    <property type="molecule type" value="Genomic_DNA"/>
</dbReference>
<evidence type="ECO:0000313" key="2">
    <source>
        <dbReference type="EMBL" id="CUG89695.1"/>
    </source>
</evidence>
<keyword evidence="1" id="KW-0472">Membrane</keyword>
<dbReference type="AlphaFoldDB" id="A0A0S4JGP2"/>
<name>A0A0S4JGP2_BODSA</name>
<evidence type="ECO:0000256" key="1">
    <source>
        <dbReference type="SAM" id="Phobius"/>
    </source>
</evidence>
<sequence length="226" mass="23853">MAPRSEWEAPHSSSRHRAEVAFVLKHLEPVFGAYVGRREWYFVVEWSLVAVGGVVTGAASAVAADGDACGAAVWATWCMIVLGAVQIALTVALRPFSVLFEMITSVAIGVLSLLSVVLSLVGAVDAADVTVNVAGVSELVVMMIMLVNVAVFRCTGGGDAERAVVATDSCDKAPDSTPVVIQPARLKSKAKTAQTIERRDQGVDAYTTHSEQLRALIELACARAQV</sequence>
<dbReference type="Proteomes" id="UP000051952">
    <property type="component" value="Unassembled WGS sequence"/>
</dbReference>
<organism evidence="2 3">
    <name type="scientific">Bodo saltans</name>
    <name type="common">Flagellated protozoan</name>
    <dbReference type="NCBI Taxonomy" id="75058"/>
    <lineage>
        <taxon>Eukaryota</taxon>
        <taxon>Discoba</taxon>
        <taxon>Euglenozoa</taxon>
        <taxon>Kinetoplastea</taxon>
        <taxon>Metakinetoplastina</taxon>
        <taxon>Eubodonida</taxon>
        <taxon>Bodonidae</taxon>
        <taxon>Bodo</taxon>
    </lineage>
</organism>
<keyword evidence="1" id="KW-0812">Transmembrane</keyword>
<gene>
    <name evidence="2" type="ORF">BSAL_22900</name>
</gene>
<keyword evidence="1" id="KW-1133">Transmembrane helix</keyword>
<evidence type="ECO:0000313" key="3">
    <source>
        <dbReference type="Proteomes" id="UP000051952"/>
    </source>
</evidence>
<accession>A0A0S4JGP2</accession>
<dbReference type="VEuPathDB" id="TriTrypDB:BSAL_22900"/>
<feature type="transmembrane region" description="Helical" evidence="1">
    <location>
        <begin position="40"/>
        <end position="62"/>
    </location>
</feature>
<feature type="transmembrane region" description="Helical" evidence="1">
    <location>
        <begin position="130"/>
        <end position="152"/>
    </location>
</feature>
<protein>
    <submittedName>
        <fullName evidence="2">GPI-anchored surface protein, putative</fullName>
    </submittedName>
</protein>
<proteinExistence type="predicted"/>
<feature type="transmembrane region" description="Helical" evidence="1">
    <location>
        <begin position="74"/>
        <end position="93"/>
    </location>
</feature>
<feature type="transmembrane region" description="Helical" evidence="1">
    <location>
        <begin position="105"/>
        <end position="124"/>
    </location>
</feature>
<reference evidence="3" key="1">
    <citation type="submission" date="2015-09" db="EMBL/GenBank/DDBJ databases">
        <authorList>
            <consortium name="Pathogen Informatics"/>
        </authorList>
    </citation>
    <scope>NUCLEOTIDE SEQUENCE [LARGE SCALE GENOMIC DNA]</scope>
    <source>
        <strain evidence="3">Lake Konstanz</strain>
    </source>
</reference>